<feature type="compositionally biased region" description="Polar residues" evidence="1">
    <location>
        <begin position="212"/>
        <end position="227"/>
    </location>
</feature>
<dbReference type="Proteomes" id="UP000694941">
    <property type="component" value="Unplaced"/>
</dbReference>
<gene>
    <name evidence="4" type="primary">LOC106475221</name>
</gene>
<keyword evidence="3" id="KW-1185">Reference proteome</keyword>
<dbReference type="PROSITE" id="PS50096">
    <property type="entry name" value="IQ"/>
    <property type="match status" value="1"/>
</dbReference>
<dbReference type="SUPFAM" id="SSF48425">
    <property type="entry name" value="Sec7 domain"/>
    <property type="match status" value="1"/>
</dbReference>
<accession>A0ABM1BZ16</accession>
<feature type="region of interest" description="Disordered" evidence="1">
    <location>
        <begin position="399"/>
        <end position="428"/>
    </location>
</feature>
<dbReference type="InterPro" id="IPR000904">
    <property type="entry name" value="Sec7_dom"/>
</dbReference>
<feature type="compositionally biased region" description="Polar residues" evidence="1">
    <location>
        <begin position="337"/>
        <end position="366"/>
    </location>
</feature>
<dbReference type="RefSeq" id="XP_013791371.2">
    <property type="nucleotide sequence ID" value="XM_013935917.2"/>
</dbReference>
<name>A0ABM1BZ16_LIMPO</name>
<dbReference type="PANTHER" id="PTHR10663">
    <property type="entry name" value="GUANYL-NUCLEOTIDE EXCHANGE FACTOR"/>
    <property type="match status" value="1"/>
</dbReference>
<evidence type="ECO:0000256" key="1">
    <source>
        <dbReference type="SAM" id="MobiDB-lite"/>
    </source>
</evidence>
<dbReference type="InterPro" id="IPR035999">
    <property type="entry name" value="Sec7_dom_sf"/>
</dbReference>
<dbReference type="Gene3D" id="1.10.220.20">
    <property type="match status" value="1"/>
</dbReference>
<reference evidence="4" key="1">
    <citation type="submission" date="2025-08" db="UniProtKB">
        <authorList>
            <consortium name="RefSeq"/>
        </authorList>
    </citation>
    <scope>IDENTIFICATION</scope>
    <source>
        <tissue evidence="4">Muscle</tissue>
    </source>
</reference>
<sequence length="565" mass="63952">MLERKYGGIRARKAALTIQRAFRKYCMNRRFQELAHSVKRERRLSRRFTTTDSEEKARMFSDIRNSRSCASEDDAFYGADNDPPFQRSSTYVDAVLRSNLSTLYRDFGEEYHRLSSPTHLLGPTVSREQRICSHNHPMDFRYHPKSYPERGSPCGDALSRVSSDDFVFVPATPDDNSLYYTPPMGVRPSPAIPRHPAWTAVPRSGGKRFTHSNSGPVLFLSPSQSTPSGGGHERYYTPRQSLSSEDSAIISGTGDPCVDFLQDGQRQFYRTSSARQILNVPLECTSQPIKCQQWQTPVRASDYLVERKITPPYVEHEKVLMQGFRRIPSLPVQEMRTFNKSPKRSSQVSSTNYNSREPSLGYNPSPSEVYERTKQSIKKGVVEASPIWKRKALVVAEQMPPGEQVDEKRLSNISENSEDSLESASYSTIPPVSSSDAFVGSNYSECCRAQEITSTTSQHKSQVSDLQRKRQYRVGLNLFNKKPEKGISYLIQKNFLEATAKAVARFLISRKGLSKHNIGEYLGNLQNGFNSAVLESFVEEIDLAGMQVDVALRKYQTFFRMPVSS</sequence>
<feature type="region of interest" description="Disordered" evidence="1">
    <location>
        <begin position="212"/>
        <end position="233"/>
    </location>
</feature>
<evidence type="ECO:0000313" key="4">
    <source>
        <dbReference type="RefSeq" id="XP_013791371.2"/>
    </source>
</evidence>
<dbReference type="SMART" id="SM00222">
    <property type="entry name" value="Sec7"/>
    <property type="match status" value="1"/>
</dbReference>
<proteinExistence type="predicted"/>
<dbReference type="Pfam" id="PF01369">
    <property type="entry name" value="Sec7"/>
    <property type="match status" value="1"/>
</dbReference>
<dbReference type="PROSITE" id="PS50190">
    <property type="entry name" value="SEC7"/>
    <property type="match status" value="1"/>
</dbReference>
<feature type="region of interest" description="Disordered" evidence="1">
    <location>
        <begin position="337"/>
        <end position="368"/>
    </location>
</feature>
<feature type="domain" description="SEC7" evidence="2">
    <location>
        <begin position="461"/>
        <end position="562"/>
    </location>
</feature>
<evidence type="ECO:0000313" key="3">
    <source>
        <dbReference type="Proteomes" id="UP000694941"/>
    </source>
</evidence>
<feature type="non-terminal residue" evidence="4">
    <location>
        <position position="565"/>
    </location>
</feature>
<evidence type="ECO:0000259" key="2">
    <source>
        <dbReference type="PROSITE" id="PS50190"/>
    </source>
</evidence>
<protein>
    <submittedName>
        <fullName evidence="4">Uncharacterized protein LOC106475221</fullName>
    </submittedName>
</protein>
<dbReference type="GeneID" id="106475221"/>
<dbReference type="PANTHER" id="PTHR10663:SF342">
    <property type="entry name" value="FI21420P1"/>
    <property type="match status" value="1"/>
</dbReference>
<organism evidence="3 4">
    <name type="scientific">Limulus polyphemus</name>
    <name type="common">Atlantic horseshoe crab</name>
    <dbReference type="NCBI Taxonomy" id="6850"/>
    <lineage>
        <taxon>Eukaryota</taxon>
        <taxon>Metazoa</taxon>
        <taxon>Ecdysozoa</taxon>
        <taxon>Arthropoda</taxon>
        <taxon>Chelicerata</taxon>
        <taxon>Merostomata</taxon>
        <taxon>Xiphosura</taxon>
        <taxon>Limulidae</taxon>
        <taxon>Limulus</taxon>
    </lineage>
</organism>